<feature type="signal peptide" evidence="1">
    <location>
        <begin position="1"/>
        <end position="22"/>
    </location>
</feature>
<accession>A0AAW3FIV2</accession>
<evidence type="ECO:0000313" key="3">
    <source>
        <dbReference type="Proteomes" id="UP000029533"/>
    </source>
</evidence>
<comment type="caution">
    <text evidence="2">The sequence shown here is derived from an EMBL/GenBank/DDBJ whole genome shotgun (WGS) entry which is preliminary data.</text>
</comment>
<name>A0AAW3FIV2_9BACT</name>
<dbReference type="EMBL" id="JRNJ01000011">
    <property type="protein sequence ID" value="KGF30511.1"/>
    <property type="molecule type" value="Genomic_DNA"/>
</dbReference>
<dbReference type="RefSeq" id="WP_036868038.1">
    <property type="nucleotide sequence ID" value="NZ_JRNJ01000011.1"/>
</dbReference>
<sequence length="536" mass="58220">MKINKFTSLFATCLLMGLTACSNDNISDADSGNSAKDKDLTGKTSFSITSEAKTRTSGVYDDSGVNFYWTTNDNIWVKSGSATSPTLTASSSNNITSTTASAKFYFDGIYTAQSYPVRYTGNASNSGNTVTIATSQNQDEANNATQLGTVGDCGVGTATRKTDGSYKFNLSHKASYITFMPYYSKEELAASAVVTQINVTAANGESLAGKFNFSDNDLGTAISSSSSNSVTLTLNGTSSTTGFPIPKTATASKNAAIMVVAPGTYSTFKVTYTLYDSVTGTESTISYTYSNITCTAGKNQKISTDLGMATYTSRKSNYYMWDAKKNYWDGYETSQPLLNNAANTNYAKSSADSRWYNTAFTKNVQTKAINSCKDQPTFEALTWYVSEAGSPQVDKTTLWVFANHLYVGGIWLKKHSKIPGFISTMSYPTTFTWILGKDAPFSVPISGKPEASVRSDYFYLPALGKYTDGKLTDLGVNGYYWASTPNPVNDGDRSQPYGKVISANCLRFTIDEANMDNVYVRSYYPRYVGMQVQAFE</sequence>
<evidence type="ECO:0000313" key="2">
    <source>
        <dbReference type="EMBL" id="KGF30511.1"/>
    </source>
</evidence>
<dbReference type="AlphaFoldDB" id="A0AAW3FIV2"/>
<dbReference type="PROSITE" id="PS51257">
    <property type="entry name" value="PROKAR_LIPOPROTEIN"/>
    <property type="match status" value="1"/>
</dbReference>
<protein>
    <recommendedName>
        <fullName evidence="4">Lipoprotein</fullName>
    </recommendedName>
</protein>
<evidence type="ECO:0008006" key="4">
    <source>
        <dbReference type="Google" id="ProtNLM"/>
    </source>
</evidence>
<gene>
    <name evidence="2" type="ORF">HMPREF2132_00760</name>
</gene>
<dbReference type="Proteomes" id="UP000029533">
    <property type="component" value="Unassembled WGS sequence"/>
</dbReference>
<evidence type="ECO:0000256" key="1">
    <source>
        <dbReference type="SAM" id="SignalP"/>
    </source>
</evidence>
<dbReference type="CDD" id="cd13120">
    <property type="entry name" value="BF2867_like_N"/>
    <property type="match status" value="1"/>
</dbReference>
<keyword evidence="1" id="KW-0732">Signal</keyword>
<feature type="chain" id="PRO_5043980201" description="Lipoprotein" evidence="1">
    <location>
        <begin position="23"/>
        <end position="536"/>
    </location>
</feature>
<proteinExistence type="predicted"/>
<organism evidence="2 3">
    <name type="scientific">Prevotella histicola JCM 15637 = DNF00424</name>
    <dbReference type="NCBI Taxonomy" id="1236504"/>
    <lineage>
        <taxon>Bacteria</taxon>
        <taxon>Pseudomonadati</taxon>
        <taxon>Bacteroidota</taxon>
        <taxon>Bacteroidia</taxon>
        <taxon>Bacteroidales</taxon>
        <taxon>Prevotellaceae</taxon>
        <taxon>Prevotella</taxon>
    </lineage>
</organism>
<reference evidence="2 3" key="1">
    <citation type="submission" date="2014-07" db="EMBL/GenBank/DDBJ databases">
        <authorList>
            <person name="McCorrison J."/>
            <person name="Sanka R."/>
            <person name="Torralba M."/>
            <person name="Gillis M."/>
            <person name="Haft D.H."/>
            <person name="Methe B."/>
            <person name="Sutton G."/>
            <person name="Nelson K.E."/>
        </authorList>
    </citation>
    <scope>NUCLEOTIDE SEQUENCE [LARGE SCALE GENOMIC DNA]</scope>
    <source>
        <strain evidence="2 3">DNF00424</strain>
    </source>
</reference>